<evidence type="ECO:0000313" key="2">
    <source>
        <dbReference type="Proteomes" id="UP000004810"/>
    </source>
</evidence>
<dbReference type="EMBL" id="ADBV01004452">
    <property type="protein sequence ID" value="EJW80504.1"/>
    <property type="molecule type" value="Genomic_DNA"/>
</dbReference>
<organism evidence="1 2">
    <name type="scientific">Wuchereria bancrofti</name>
    <dbReference type="NCBI Taxonomy" id="6293"/>
    <lineage>
        <taxon>Eukaryota</taxon>
        <taxon>Metazoa</taxon>
        <taxon>Ecdysozoa</taxon>
        <taxon>Nematoda</taxon>
        <taxon>Chromadorea</taxon>
        <taxon>Rhabditida</taxon>
        <taxon>Spirurina</taxon>
        <taxon>Spiruromorpha</taxon>
        <taxon>Filarioidea</taxon>
        <taxon>Onchocercidae</taxon>
        <taxon>Wuchereria</taxon>
    </lineage>
</organism>
<name>J9EZD9_WUCBA</name>
<evidence type="ECO:0000313" key="1">
    <source>
        <dbReference type="EMBL" id="EJW80504.1"/>
    </source>
</evidence>
<comment type="caution">
    <text evidence="1">The sequence shown here is derived from an EMBL/GenBank/DDBJ whole genome shotgun (WGS) entry which is preliminary data.</text>
</comment>
<reference evidence="2" key="1">
    <citation type="submission" date="2012-08" db="EMBL/GenBank/DDBJ databases">
        <title>The Genome Sequence of Wuchereria bancrofti.</title>
        <authorList>
            <person name="Nutman T.B."/>
            <person name="Fink D.L."/>
            <person name="Russ C."/>
            <person name="Young S."/>
            <person name="Zeng Q."/>
            <person name="Koehrsen M."/>
            <person name="Alvarado L."/>
            <person name="Berlin A."/>
            <person name="Chapman S.B."/>
            <person name="Chen Z."/>
            <person name="Freedman E."/>
            <person name="Gellesch M."/>
            <person name="Goldberg J."/>
            <person name="Griggs A."/>
            <person name="Gujja S."/>
            <person name="Heilman E.R."/>
            <person name="Heiman D."/>
            <person name="Hepburn T."/>
            <person name="Howarth C."/>
            <person name="Jen D."/>
            <person name="Larson L."/>
            <person name="Lewis B."/>
            <person name="Mehta T."/>
            <person name="Park D."/>
            <person name="Pearson M."/>
            <person name="Roberts A."/>
            <person name="Saif S."/>
            <person name="Shea T."/>
            <person name="Shenoy N."/>
            <person name="Sisk P."/>
            <person name="Stolte C."/>
            <person name="Sykes S."/>
            <person name="Walk T."/>
            <person name="White J."/>
            <person name="Yandava C."/>
            <person name="Haas B."/>
            <person name="Henn M.R."/>
            <person name="Nusbaum C."/>
            <person name="Birren B."/>
        </authorList>
    </citation>
    <scope>NUCLEOTIDE SEQUENCE [LARGE SCALE GENOMIC DNA]</scope>
    <source>
        <strain evidence="2">NA</strain>
    </source>
</reference>
<sequence length="82" mass="8875">MAEELSWLVVSNLNNAFSSLKNPSLVYKEFVVRLVPQKCPNSGRIVGLQCANSQSCVPLSGGRPVICIDGMCCTLSEICRSI</sequence>
<proteinExistence type="predicted"/>
<gene>
    <name evidence="1" type="ORF">WUBG_08587</name>
</gene>
<dbReference type="AlphaFoldDB" id="J9EZD9"/>
<accession>J9EZD9</accession>
<dbReference type="Proteomes" id="UP000004810">
    <property type="component" value="Unassembled WGS sequence"/>
</dbReference>
<protein>
    <submittedName>
        <fullName evidence="1">Uncharacterized protein</fullName>
    </submittedName>
</protein>